<proteinExistence type="predicted"/>
<protein>
    <recommendedName>
        <fullName evidence="2">SAM domain-containing protein</fullName>
    </recommendedName>
</protein>
<dbReference type="SUPFAM" id="SSF47769">
    <property type="entry name" value="SAM/Pointed domain"/>
    <property type="match status" value="1"/>
</dbReference>
<dbReference type="GO" id="GO:0003682">
    <property type="term" value="F:chromatin binding"/>
    <property type="evidence" value="ECO:0007669"/>
    <property type="project" value="TreeGrafter"/>
</dbReference>
<dbReference type="EMBL" id="JAZDUA010000648">
    <property type="protein sequence ID" value="KAK7790287.1"/>
    <property type="molecule type" value="Genomic_DNA"/>
</dbReference>
<evidence type="ECO:0000259" key="2">
    <source>
        <dbReference type="PROSITE" id="PS50105"/>
    </source>
</evidence>
<dbReference type="SMART" id="SM00454">
    <property type="entry name" value="SAM"/>
    <property type="match status" value="1"/>
</dbReference>
<comment type="caution">
    <text evidence="3">The sequence shown here is derived from an EMBL/GenBank/DDBJ whole genome shotgun (WGS) entry which is preliminary data.</text>
</comment>
<feature type="compositionally biased region" description="Polar residues" evidence="1">
    <location>
        <begin position="22"/>
        <end position="33"/>
    </location>
</feature>
<dbReference type="GO" id="GO:0031507">
    <property type="term" value="P:heterochromatin formation"/>
    <property type="evidence" value="ECO:0007669"/>
    <property type="project" value="InterPro"/>
</dbReference>
<dbReference type="GO" id="GO:0005634">
    <property type="term" value="C:nucleus"/>
    <property type="evidence" value="ECO:0007669"/>
    <property type="project" value="TreeGrafter"/>
</dbReference>
<dbReference type="PANTHER" id="PTHR12247">
    <property type="entry name" value="POLYCOMB GROUP PROTEIN"/>
    <property type="match status" value="1"/>
</dbReference>
<evidence type="ECO:0000313" key="4">
    <source>
        <dbReference type="Proteomes" id="UP001378592"/>
    </source>
</evidence>
<dbReference type="AlphaFoldDB" id="A0AAN9V878"/>
<dbReference type="Gene3D" id="1.10.150.50">
    <property type="entry name" value="Transcription Factor, Ets-1"/>
    <property type="match status" value="1"/>
</dbReference>
<dbReference type="InterPro" id="IPR001660">
    <property type="entry name" value="SAM"/>
</dbReference>
<accession>A0AAN9V878</accession>
<feature type="domain" description="SAM" evidence="2">
    <location>
        <begin position="167"/>
        <end position="230"/>
    </location>
</feature>
<dbReference type="Proteomes" id="UP001378592">
    <property type="component" value="Unassembled WGS sequence"/>
</dbReference>
<feature type="region of interest" description="Disordered" evidence="1">
    <location>
        <begin position="1"/>
        <end position="33"/>
    </location>
</feature>
<organism evidence="3 4">
    <name type="scientific">Gryllus longicercus</name>
    <dbReference type="NCBI Taxonomy" id="2509291"/>
    <lineage>
        <taxon>Eukaryota</taxon>
        <taxon>Metazoa</taxon>
        <taxon>Ecdysozoa</taxon>
        <taxon>Arthropoda</taxon>
        <taxon>Hexapoda</taxon>
        <taxon>Insecta</taxon>
        <taxon>Pterygota</taxon>
        <taxon>Neoptera</taxon>
        <taxon>Polyneoptera</taxon>
        <taxon>Orthoptera</taxon>
        <taxon>Ensifera</taxon>
        <taxon>Gryllidea</taxon>
        <taxon>Grylloidea</taxon>
        <taxon>Gryllidae</taxon>
        <taxon>Gryllinae</taxon>
        <taxon>Gryllus</taxon>
    </lineage>
</organism>
<dbReference type="CDD" id="cd09580">
    <property type="entry name" value="SAM_Scm-like-4MBT"/>
    <property type="match status" value="1"/>
</dbReference>
<evidence type="ECO:0000256" key="1">
    <source>
        <dbReference type="SAM" id="MobiDB-lite"/>
    </source>
</evidence>
<dbReference type="InterPro" id="IPR037605">
    <property type="entry name" value="Sfmbt_SAM"/>
</dbReference>
<dbReference type="Pfam" id="PF00536">
    <property type="entry name" value="SAM_1"/>
    <property type="match status" value="1"/>
</dbReference>
<name>A0AAN9V878_9ORTH</name>
<evidence type="ECO:0000313" key="3">
    <source>
        <dbReference type="EMBL" id="KAK7790287.1"/>
    </source>
</evidence>
<feature type="compositionally biased region" description="Low complexity" evidence="1">
    <location>
        <begin position="96"/>
        <end position="119"/>
    </location>
</feature>
<feature type="region of interest" description="Disordered" evidence="1">
    <location>
        <begin position="96"/>
        <end position="134"/>
    </location>
</feature>
<gene>
    <name evidence="3" type="ORF">R5R35_003867</name>
</gene>
<keyword evidence="4" id="KW-1185">Reference proteome</keyword>
<dbReference type="InterPro" id="IPR050548">
    <property type="entry name" value="PcG_chromatin_remod_factors"/>
</dbReference>
<reference evidence="3 4" key="1">
    <citation type="submission" date="2024-03" db="EMBL/GenBank/DDBJ databases">
        <title>The genome assembly and annotation of the cricket Gryllus longicercus Weissman &amp; Gray.</title>
        <authorList>
            <person name="Szrajer S."/>
            <person name="Gray D."/>
            <person name="Ylla G."/>
        </authorList>
    </citation>
    <scope>NUCLEOTIDE SEQUENCE [LARGE SCALE GENOMIC DNA]</scope>
    <source>
        <strain evidence="3">DAG 2021-001</strain>
        <tissue evidence="3">Whole body minus gut</tissue>
    </source>
</reference>
<dbReference type="PROSITE" id="PS50105">
    <property type="entry name" value="SAM_DOMAIN"/>
    <property type="match status" value="1"/>
</dbReference>
<dbReference type="GO" id="GO:0042393">
    <property type="term" value="F:histone binding"/>
    <property type="evidence" value="ECO:0007669"/>
    <property type="project" value="TreeGrafter"/>
</dbReference>
<dbReference type="GO" id="GO:0045892">
    <property type="term" value="P:negative regulation of DNA-templated transcription"/>
    <property type="evidence" value="ECO:0007669"/>
    <property type="project" value="TreeGrafter"/>
</dbReference>
<sequence length="246" mass="26095">MSSRNSNTRSGGASSTSRTEVRNTSVSALSTTLVELSEDEDMIDDVPREVEMNTARKLSFKVEVKEEPVVVPKTDITITEQASPATAAIPSTPAVAATPAVTPTTSPTAATSVSGSSPSNLGAGTPPPRGRTATSYIQQNSSTKFIPRLVDGGSGPTEPGELTPAEWNVFDVAQFLRVNDCAAYCDSFSKRKIDGPKMLALTKDQVIDLTGGKVGPSLKIYDLIQQLKIKVNPAQERMKASLKKLL</sequence>
<dbReference type="PANTHER" id="PTHR12247:SF104">
    <property type="entry name" value="POLYCOMB PROTEIN SFMBT"/>
    <property type="match status" value="1"/>
</dbReference>
<feature type="compositionally biased region" description="Low complexity" evidence="1">
    <location>
        <begin position="1"/>
        <end position="18"/>
    </location>
</feature>
<dbReference type="InterPro" id="IPR013761">
    <property type="entry name" value="SAM/pointed_sf"/>
</dbReference>